<reference evidence="2" key="1">
    <citation type="submission" date="2022-08" db="EMBL/GenBank/DDBJ databases">
        <title>A Global Phylogenomic Analysis of the Shiitake Genus Lentinula.</title>
        <authorList>
            <consortium name="DOE Joint Genome Institute"/>
            <person name="Sierra-Patev S."/>
            <person name="Min B."/>
            <person name="Naranjo-Ortiz M."/>
            <person name="Looney B."/>
            <person name="Konkel Z."/>
            <person name="Slot J.C."/>
            <person name="Sakamoto Y."/>
            <person name="Steenwyk J.L."/>
            <person name="Rokas A."/>
            <person name="Carro J."/>
            <person name="Camarero S."/>
            <person name="Ferreira P."/>
            <person name="Molpeceres G."/>
            <person name="Ruiz-Duenas F.J."/>
            <person name="Serrano A."/>
            <person name="Henrissat B."/>
            <person name="Drula E."/>
            <person name="Hughes K.W."/>
            <person name="Mata J.L."/>
            <person name="Ishikawa N.K."/>
            <person name="Vargas-Isla R."/>
            <person name="Ushijima S."/>
            <person name="Smith C.A."/>
            <person name="Ahrendt S."/>
            <person name="Andreopoulos W."/>
            <person name="He G."/>
            <person name="Labutti K."/>
            <person name="Lipzen A."/>
            <person name="Ng V."/>
            <person name="Riley R."/>
            <person name="Sandor L."/>
            <person name="Barry K."/>
            <person name="Martinez A.T."/>
            <person name="Xiao Y."/>
            <person name="Gibbons J.G."/>
            <person name="Terashima K."/>
            <person name="Grigoriev I.V."/>
            <person name="Hibbett D.S."/>
        </authorList>
    </citation>
    <scope>NUCLEOTIDE SEQUENCE</scope>
    <source>
        <strain evidence="2">JLM2183</strain>
    </source>
</reference>
<name>A0A9W8ZRW7_9AGAR</name>
<keyword evidence="3" id="KW-1185">Reference proteome</keyword>
<gene>
    <name evidence="2" type="ORF">J3R30DRAFT_3414436</name>
</gene>
<protein>
    <submittedName>
        <fullName evidence="2">Uncharacterized protein</fullName>
    </submittedName>
</protein>
<keyword evidence="1" id="KW-0812">Transmembrane</keyword>
<sequence>MAGFCASPRQQSTIIHGAFDRNVKEVEVQGIHVHVGLVHRGIAIDSANDWGLVFFLGFVVIEPMILWGIRHSITQQDYDEKIREELQLQTNRTPDPSKINGHLGASTRVASLKEEEGLDGLNNGEERYNEEWRTIRKPDEGKTNSLSVTSTCVGSLEEEGLDDLKSWVVGKAECPPKAHIKEGLTLRDE</sequence>
<dbReference type="Proteomes" id="UP001150266">
    <property type="component" value="Unassembled WGS sequence"/>
</dbReference>
<organism evidence="2 3">
    <name type="scientific">Lentinula aciculospora</name>
    <dbReference type="NCBI Taxonomy" id="153920"/>
    <lineage>
        <taxon>Eukaryota</taxon>
        <taxon>Fungi</taxon>
        <taxon>Dikarya</taxon>
        <taxon>Basidiomycota</taxon>
        <taxon>Agaricomycotina</taxon>
        <taxon>Agaricomycetes</taxon>
        <taxon>Agaricomycetidae</taxon>
        <taxon>Agaricales</taxon>
        <taxon>Marasmiineae</taxon>
        <taxon>Omphalotaceae</taxon>
        <taxon>Lentinula</taxon>
    </lineage>
</organism>
<comment type="caution">
    <text evidence="2">The sequence shown here is derived from an EMBL/GenBank/DDBJ whole genome shotgun (WGS) entry which is preliminary data.</text>
</comment>
<accession>A0A9W8ZRW7</accession>
<evidence type="ECO:0000313" key="2">
    <source>
        <dbReference type="EMBL" id="KAJ4465231.1"/>
    </source>
</evidence>
<keyword evidence="1" id="KW-0472">Membrane</keyword>
<dbReference type="AlphaFoldDB" id="A0A9W8ZRW7"/>
<evidence type="ECO:0000256" key="1">
    <source>
        <dbReference type="SAM" id="Phobius"/>
    </source>
</evidence>
<evidence type="ECO:0000313" key="3">
    <source>
        <dbReference type="Proteomes" id="UP001150266"/>
    </source>
</evidence>
<proteinExistence type="predicted"/>
<feature type="transmembrane region" description="Helical" evidence="1">
    <location>
        <begin position="50"/>
        <end position="69"/>
    </location>
</feature>
<keyword evidence="1" id="KW-1133">Transmembrane helix</keyword>
<dbReference type="EMBL" id="JAOTPV010000085">
    <property type="protein sequence ID" value="KAJ4465231.1"/>
    <property type="molecule type" value="Genomic_DNA"/>
</dbReference>